<reference evidence="1 2" key="1">
    <citation type="submission" date="2017-01" db="EMBL/GenBank/DDBJ databases">
        <authorList>
            <person name="Mah S.A."/>
            <person name="Swanson W.J."/>
            <person name="Moy G.W."/>
            <person name="Vacquier V.D."/>
        </authorList>
    </citation>
    <scope>NUCLEOTIDE SEQUENCE [LARGE SCALE GENOMIC DNA]</scope>
    <source>
        <strain evidence="1 2">CPCC 203464</strain>
    </source>
</reference>
<evidence type="ECO:0000313" key="1">
    <source>
        <dbReference type="EMBL" id="SIR61891.1"/>
    </source>
</evidence>
<dbReference type="STRING" id="1344003.SAMN05445060_0072"/>
<organism evidence="1 2">
    <name type="scientific">Williamsia sterculiae</name>
    <dbReference type="NCBI Taxonomy" id="1344003"/>
    <lineage>
        <taxon>Bacteria</taxon>
        <taxon>Bacillati</taxon>
        <taxon>Actinomycetota</taxon>
        <taxon>Actinomycetes</taxon>
        <taxon>Mycobacteriales</taxon>
        <taxon>Nocardiaceae</taxon>
        <taxon>Williamsia</taxon>
    </lineage>
</organism>
<proteinExistence type="predicted"/>
<dbReference type="NCBIfam" id="NF006743">
    <property type="entry name" value="PRK09270.1-2"/>
    <property type="match status" value="1"/>
</dbReference>
<dbReference type="AlphaFoldDB" id="A0A1N7CE16"/>
<dbReference type="Gene3D" id="3.40.50.300">
    <property type="entry name" value="P-loop containing nucleotide triphosphate hydrolases"/>
    <property type="match status" value="1"/>
</dbReference>
<dbReference type="SUPFAM" id="SSF52540">
    <property type="entry name" value="P-loop containing nucleoside triphosphate hydrolases"/>
    <property type="match status" value="1"/>
</dbReference>
<keyword evidence="1" id="KW-0418">Kinase</keyword>
<accession>A0A1N7CE16</accession>
<evidence type="ECO:0000313" key="2">
    <source>
        <dbReference type="Proteomes" id="UP000186218"/>
    </source>
</evidence>
<keyword evidence="2" id="KW-1185">Reference proteome</keyword>
<sequence length="234" mass="25173">MTGHPPPGPPTTMDIGQLVDRAHDLSSTGERRLLGITGSPGAGKSTLCAALRTALDGRVAVVGMDGFHLSDDELRRLGRRERKGAPDTFDVGGYIALLRRLRGQSDDVVYAPEFDRSSEISIGSSVPVPQSAPLVVTEGNYLLYDAFGWAEVAGLLDETWFLDVAPVDRRERLMTRRRSYGDTTEQAGDWVMRVDEVNAALVEDTRHRADLIVRIASEPGGRGGTGSGVAGRSA</sequence>
<gene>
    <name evidence="1" type="ORF">SAMN05445060_0072</name>
</gene>
<dbReference type="EMBL" id="FTNT01000001">
    <property type="protein sequence ID" value="SIR61891.1"/>
    <property type="molecule type" value="Genomic_DNA"/>
</dbReference>
<dbReference type="PANTHER" id="PTHR10285">
    <property type="entry name" value="URIDINE KINASE"/>
    <property type="match status" value="1"/>
</dbReference>
<dbReference type="Proteomes" id="UP000186218">
    <property type="component" value="Unassembled WGS sequence"/>
</dbReference>
<dbReference type="RefSeq" id="WP_076476232.1">
    <property type="nucleotide sequence ID" value="NZ_FTNT01000001.1"/>
</dbReference>
<keyword evidence="1" id="KW-0808">Transferase</keyword>
<dbReference type="GO" id="GO:0016301">
    <property type="term" value="F:kinase activity"/>
    <property type="evidence" value="ECO:0007669"/>
    <property type="project" value="UniProtKB-KW"/>
</dbReference>
<dbReference type="Pfam" id="PF03308">
    <property type="entry name" value="MeaB"/>
    <property type="match status" value="1"/>
</dbReference>
<dbReference type="InterPro" id="IPR027417">
    <property type="entry name" value="P-loop_NTPase"/>
</dbReference>
<name>A0A1N7CE16_9NOCA</name>
<protein>
    <submittedName>
        <fullName evidence="1">Panthothenate kinase</fullName>
    </submittedName>
</protein>